<dbReference type="FunFam" id="3.40.50.12160:FF:000003">
    <property type="entry name" value="CDK5 regulatory subunit-associated protein 1"/>
    <property type="match status" value="1"/>
</dbReference>
<keyword evidence="3" id="KW-0004">4Fe-4S</keyword>
<comment type="function">
    <text evidence="2">Catalyzes the methylthiolation of N6-(dimethylallyl)adenosine (i(6)A), leading to the formation of 2-methylthio-N6-(dimethylallyl)adenosine (ms(2)i(6)A) at position 37 in tRNAs that read codons beginning with uridine.</text>
</comment>
<keyword evidence="4" id="KW-0963">Cytoplasm</keyword>
<name>A0A1F6GEU4_9PROT</name>
<dbReference type="InterPro" id="IPR006638">
    <property type="entry name" value="Elp3/MiaA/NifB-like_rSAM"/>
</dbReference>
<dbReference type="SFLD" id="SFLDG01082">
    <property type="entry name" value="B12-binding_domain_containing"/>
    <property type="match status" value="1"/>
</dbReference>
<dbReference type="GO" id="GO:0005829">
    <property type="term" value="C:cytosol"/>
    <property type="evidence" value="ECO:0007669"/>
    <property type="project" value="TreeGrafter"/>
</dbReference>
<dbReference type="Pfam" id="PF00919">
    <property type="entry name" value="UPF0004"/>
    <property type="match status" value="1"/>
</dbReference>
<dbReference type="EMBL" id="MFNE01000010">
    <property type="protein sequence ID" value="OGG96639.1"/>
    <property type="molecule type" value="Genomic_DNA"/>
</dbReference>
<dbReference type="Gene3D" id="3.40.50.12160">
    <property type="entry name" value="Methylthiotransferase, N-terminal domain"/>
    <property type="match status" value="1"/>
</dbReference>
<dbReference type="AlphaFoldDB" id="A0A1F6GEU4"/>
<dbReference type="InterPro" id="IPR013848">
    <property type="entry name" value="Methylthiotransferase_N"/>
</dbReference>
<dbReference type="CDD" id="cd01335">
    <property type="entry name" value="Radical_SAM"/>
    <property type="match status" value="1"/>
</dbReference>
<dbReference type="Gene3D" id="3.80.30.20">
    <property type="entry name" value="tm_1862 like domain"/>
    <property type="match status" value="1"/>
</dbReference>
<evidence type="ECO:0000256" key="5">
    <source>
        <dbReference type="ARBA" id="ARBA00022679"/>
    </source>
</evidence>
<dbReference type="SUPFAM" id="SSF102114">
    <property type="entry name" value="Radical SAM enzymes"/>
    <property type="match status" value="1"/>
</dbReference>
<dbReference type="InterPro" id="IPR020612">
    <property type="entry name" value="Methylthiotransferase_CS"/>
</dbReference>
<evidence type="ECO:0000313" key="17">
    <source>
        <dbReference type="Proteomes" id="UP000178449"/>
    </source>
</evidence>
<dbReference type="InterPro" id="IPR038135">
    <property type="entry name" value="Methylthiotransferase_N_sf"/>
</dbReference>
<organism evidence="16 17">
    <name type="scientific">Candidatus Lambdaproteobacteria bacterium RIFOXYD2_FULL_50_16</name>
    <dbReference type="NCBI Taxonomy" id="1817772"/>
    <lineage>
        <taxon>Bacteria</taxon>
        <taxon>Pseudomonadati</taxon>
        <taxon>Pseudomonadota</taxon>
        <taxon>Candidatus Lambdaproteobacteria</taxon>
    </lineage>
</organism>
<evidence type="ECO:0000313" key="16">
    <source>
        <dbReference type="EMBL" id="OGG96639.1"/>
    </source>
</evidence>
<reference evidence="16 17" key="1">
    <citation type="journal article" date="2016" name="Nat. Commun.">
        <title>Thousands of microbial genomes shed light on interconnected biogeochemical processes in an aquifer system.</title>
        <authorList>
            <person name="Anantharaman K."/>
            <person name="Brown C.T."/>
            <person name="Hug L.A."/>
            <person name="Sharon I."/>
            <person name="Castelle C.J."/>
            <person name="Probst A.J."/>
            <person name="Thomas B.C."/>
            <person name="Singh A."/>
            <person name="Wilkins M.J."/>
            <person name="Karaoz U."/>
            <person name="Brodie E.L."/>
            <person name="Williams K.H."/>
            <person name="Hubbard S.S."/>
            <person name="Banfield J.F."/>
        </authorList>
    </citation>
    <scope>NUCLEOTIDE SEQUENCE [LARGE SCALE GENOMIC DNA]</scope>
</reference>
<evidence type="ECO:0000259" key="15">
    <source>
        <dbReference type="PROSITE" id="PS51918"/>
    </source>
</evidence>
<dbReference type="Proteomes" id="UP000178449">
    <property type="component" value="Unassembled WGS sequence"/>
</dbReference>
<comment type="caution">
    <text evidence="16">The sequence shown here is derived from an EMBL/GenBank/DDBJ whole genome shotgun (WGS) entry which is preliminary data.</text>
</comment>
<dbReference type="PANTHER" id="PTHR43020:SF2">
    <property type="entry name" value="MITOCHONDRIAL TRNA METHYLTHIOTRANSFERASE CDK5RAP1"/>
    <property type="match status" value="1"/>
</dbReference>
<dbReference type="Pfam" id="PF04055">
    <property type="entry name" value="Radical_SAM"/>
    <property type="match status" value="1"/>
</dbReference>
<dbReference type="InterPro" id="IPR023404">
    <property type="entry name" value="rSAM_horseshoe"/>
</dbReference>
<dbReference type="STRING" id="1817772.A2527_03520"/>
<dbReference type="PROSITE" id="PS01278">
    <property type="entry name" value="MTTASE_RADICAL"/>
    <property type="match status" value="1"/>
</dbReference>
<evidence type="ECO:0000256" key="11">
    <source>
        <dbReference type="ARBA" id="ARBA00068570"/>
    </source>
</evidence>
<keyword evidence="9" id="KW-0411">Iron-sulfur</keyword>
<evidence type="ECO:0000256" key="4">
    <source>
        <dbReference type="ARBA" id="ARBA00022490"/>
    </source>
</evidence>
<dbReference type="EC" id="2.8.4.3" evidence="10"/>
<dbReference type="GO" id="GO:0035597">
    <property type="term" value="F:tRNA-2-methylthio-N(6)-dimethylallyladenosine(37) synthase activity"/>
    <property type="evidence" value="ECO:0007669"/>
    <property type="project" value="UniProtKB-EC"/>
</dbReference>
<proteinExistence type="predicted"/>
<evidence type="ECO:0000256" key="13">
    <source>
        <dbReference type="ARBA" id="ARBA00081141"/>
    </source>
</evidence>
<dbReference type="SFLD" id="SFLDG01061">
    <property type="entry name" value="methylthiotransferase"/>
    <property type="match status" value="1"/>
</dbReference>
<evidence type="ECO:0000256" key="12">
    <source>
        <dbReference type="ARBA" id="ARBA00080698"/>
    </source>
</evidence>
<gene>
    <name evidence="16" type="ORF">A2527_03520</name>
</gene>
<dbReference type="InterPro" id="IPR005839">
    <property type="entry name" value="Methylthiotransferase"/>
</dbReference>
<dbReference type="GO" id="GO:0046872">
    <property type="term" value="F:metal ion binding"/>
    <property type="evidence" value="ECO:0007669"/>
    <property type="project" value="UniProtKB-KW"/>
</dbReference>
<dbReference type="NCBIfam" id="TIGR01574">
    <property type="entry name" value="miaB-methiolase"/>
    <property type="match status" value="1"/>
</dbReference>
<feature type="domain" description="Radical SAM core" evidence="15">
    <location>
        <begin position="147"/>
        <end position="374"/>
    </location>
</feature>
<protein>
    <recommendedName>
        <fullName evidence="11">tRNA-2-methylthio-N(6)-dimethylallyladenosine synthase</fullName>
        <ecNumber evidence="10">2.8.4.3</ecNumber>
    </recommendedName>
    <alternativeName>
        <fullName evidence="13">(Dimethylallyl)adenosine tRNA methylthiotransferase MiaB</fullName>
    </alternativeName>
    <alternativeName>
        <fullName evidence="12">tRNA-i(6)A37 methylthiotransferase</fullName>
    </alternativeName>
</protein>
<dbReference type="PROSITE" id="PS51449">
    <property type="entry name" value="MTTASE_N"/>
    <property type="match status" value="1"/>
</dbReference>
<keyword evidence="7" id="KW-0479">Metal-binding</keyword>
<evidence type="ECO:0000256" key="6">
    <source>
        <dbReference type="ARBA" id="ARBA00022691"/>
    </source>
</evidence>
<keyword evidence="6" id="KW-0949">S-adenosyl-L-methionine</keyword>
<evidence type="ECO:0000256" key="8">
    <source>
        <dbReference type="ARBA" id="ARBA00023004"/>
    </source>
</evidence>
<dbReference type="PROSITE" id="PS51918">
    <property type="entry name" value="RADICAL_SAM"/>
    <property type="match status" value="1"/>
</dbReference>
<evidence type="ECO:0000256" key="9">
    <source>
        <dbReference type="ARBA" id="ARBA00023014"/>
    </source>
</evidence>
<dbReference type="SFLD" id="SFLDS00029">
    <property type="entry name" value="Radical_SAM"/>
    <property type="match status" value="1"/>
</dbReference>
<dbReference type="FunFam" id="3.80.30.20:FF:000001">
    <property type="entry name" value="tRNA-2-methylthio-N(6)-dimethylallyladenosine synthase 2"/>
    <property type="match status" value="1"/>
</dbReference>
<keyword evidence="5 16" id="KW-0808">Transferase</keyword>
<dbReference type="SFLD" id="SFLDF00273">
    <property type="entry name" value="(dimethylallyl)adenosine_tRNA"/>
    <property type="match status" value="1"/>
</dbReference>
<accession>A0A1F6GEU4</accession>
<dbReference type="GO" id="GO:0051539">
    <property type="term" value="F:4 iron, 4 sulfur cluster binding"/>
    <property type="evidence" value="ECO:0007669"/>
    <property type="project" value="UniProtKB-KW"/>
</dbReference>
<feature type="domain" description="MTTase N-terminal" evidence="14">
    <location>
        <begin position="2"/>
        <end position="118"/>
    </location>
</feature>
<dbReference type="NCBIfam" id="TIGR00089">
    <property type="entry name" value="MiaB/RimO family radical SAM methylthiotransferase"/>
    <property type="match status" value="1"/>
</dbReference>
<keyword evidence="8" id="KW-0408">Iron</keyword>
<evidence type="ECO:0000256" key="7">
    <source>
        <dbReference type="ARBA" id="ARBA00022723"/>
    </source>
</evidence>
<evidence type="ECO:0000256" key="3">
    <source>
        <dbReference type="ARBA" id="ARBA00022485"/>
    </source>
</evidence>
<dbReference type="PANTHER" id="PTHR43020">
    <property type="entry name" value="CDK5 REGULATORY SUBUNIT-ASSOCIATED PROTEIN 1"/>
    <property type="match status" value="1"/>
</dbReference>
<dbReference type="InterPro" id="IPR007197">
    <property type="entry name" value="rSAM"/>
</dbReference>
<dbReference type="SMART" id="SM00729">
    <property type="entry name" value="Elp3"/>
    <property type="match status" value="1"/>
</dbReference>
<dbReference type="InterPro" id="IPR058240">
    <property type="entry name" value="rSAM_sf"/>
</dbReference>
<sequence>MKLAHIATFGCQMNEHDSARFRALLNALGYSIAQAVEEADLVLLNTCSVREAPENKVYSMVGRLAIIKAQRPQMIIAVAGCVAQQEGEQILKRYKAVNLVLGTDQIFALPELLKRAESGERGVYIGWMAREKKVQNFIPEEELETGLIEGGRGKIAITKGCDNHCSFCIVPKTRGSLVSRELQNILAEAQDLIQKGAKEILLLGQNVNSYQVGDQGFAQLLKAVADLPGLKRLRFTSPHPNDWTAELTDLMASHPVICKQLHLPFQAGSDRILKEMRRDHTQAQFLEKVAYLRAQIPELLLTSDVIVGYPTETEAEFLETIEVIKQARFFQIYAFKYSPRPGTKAEQVKDDVLIEEKQHRLERVLTLQASIQSEILDSHLGQTLEVLLDSPHPKEPGVMQGSTPANLRVSLKTNLPPGTLLPVTITGRREFSLVGVGLDIDLDKKASDSV</sequence>
<comment type="cofactor">
    <cofactor evidence="1">
        <name>[4Fe-4S] cluster</name>
        <dbReference type="ChEBI" id="CHEBI:49883"/>
    </cofactor>
</comment>
<evidence type="ECO:0000259" key="14">
    <source>
        <dbReference type="PROSITE" id="PS51449"/>
    </source>
</evidence>
<evidence type="ECO:0000256" key="1">
    <source>
        <dbReference type="ARBA" id="ARBA00001966"/>
    </source>
</evidence>
<dbReference type="InterPro" id="IPR006463">
    <property type="entry name" value="MiaB_methiolase"/>
</dbReference>
<evidence type="ECO:0000256" key="2">
    <source>
        <dbReference type="ARBA" id="ARBA00003234"/>
    </source>
</evidence>
<evidence type="ECO:0000256" key="10">
    <source>
        <dbReference type="ARBA" id="ARBA00033765"/>
    </source>
</evidence>